<dbReference type="InterPro" id="IPR020103">
    <property type="entry name" value="PsdUridine_synth_cat_dom_sf"/>
</dbReference>
<dbReference type="InterPro" id="IPR006224">
    <property type="entry name" value="PsdUridine_synth_RluA-like_CS"/>
</dbReference>
<organism evidence="6 7">
    <name type="scientific">Peptoniphilus stercorisuis</name>
    <dbReference type="NCBI Taxonomy" id="1436965"/>
    <lineage>
        <taxon>Bacteria</taxon>
        <taxon>Bacillati</taxon>
        <taxon>Bacillota</taxon>
        <taxon>Tissierellia</taxon>
        <taxon>Tissierellales</taxon>
        <taxon>Peptoniphilaceae</taxon>
        <taxon>Peptoniphilus</taxon>
    </lineage>
</organism>
<evidence type="ECO:0000256" key="2">
    <source>
        <dbReference type="ARBA" id="ARBA00010876"/>
    </source>
</evidence>
<dbReference type="Proteomes" id="UP001519306">
    <property type="component" value="Unassembled WGS sequence"/>
</dbReference>
<dbReference type="SUPFAM" id="SSF55120">
    <property type="entry name" value="Pseudouridine synthase"/>
    <property type="match status" value="1"/>
</dbReference>
<keyword evidence="7" id="KW-1185">Reference proteome</keyword>
<evidence type="ECO:0000313" key="7">
    <source>
        <dbReference type="Proteomes" id="UP001519306"/>
    </source>
</evidence>
<dbReference type="NCBIfam" id="TIGR00005">
    <property type="entry name" value="rluA_subfam"/>
    <property type="match status" value="1"/>
</dbReference>
<evidence type="ECO:0000256" key="1">
    <source>
        <dbReference type="ARBA" id="ARBA00000073"/>
    </source>
</evidence>
<name>A0ABS4KEK7_9FIRM</name>
<dbReference type="PANTHER" id="PTHR21600">
    <property type="entry name" value="MITOCHONDRIAL RNA PSEUDOURIDINE SYNTHASE"/>
    <property type="match status" value="1"/>
</dbReference>
<gene>
    <name evidence="6" type="ORF">J2Z71_001739</name>
</gene>
<dbReference type="Pfam" id="PF00849">
    <property type="entry name" value="PseudoU_synth_2"/>
    <property type="match status" value="1"/>
</dbReference>
<dbReference type="InterPro" id="IPR006225">
    <property type="entry name" value="PsdUridine_synth_RluC/D"/>
</dbReference>
<dbReference type="EMBL" id="JAGGLJ010000026">
    <property type="protein sequence ID" value="MBP2026180.1"/>
    <property type="molecule type" value="Genomic_DNA"/>
</dbReference>
<keyword evidence="4 6" id="KW-0413">Isomerase</keyword>
<dbReference type="PROSITE" id="PS01129">
    <property type="entry name" value="PSI_RLU"/>
    <property type="match status" value="1"/>
</dbReference>
<evidence type="ECO:0000259" key="5">
    <source>
        <dbReference type="Pfam" id="PF00849"/>
    </source>
</evidence>
<proteinExistence type="inferred from homology"/>
<dbReference type="InterPro" id="IPR050188">
    <property type="entry name" value="RluA_PseudoU_synthase"/>
</dbReference>
<feature type="domain" description="Pseudouridine synthase RsuA/RluA-like" evidence="5">
    <location>
        <begin position="87"/>
        <end position="238"/>
    </location>
</feature>
<dbReference type="PROSITE" id="PS50889">
    <property type="entry name" value="S4"/>
    <property type="match status" value="1"/>
</dbReference>
<comment type="catalytic activity">
    <reaction evidence="1 4">
        <text>a uridine in RNA = a pseudouridine in RNA</text>
        <dbReference type="Rhea" id="RHEA:48348"/>
        <dbReference type="Rhea" id="RHEA-COMP:12068"/>
        <dbReference type="Rhea" id="RHEA-COMP:12069"/>
        <dbReference type="ChEBI" id="CHEBI:65314"/>
        <dbReference type="ChEBI" id="CHEBI:65315"/>
    </reaction>
</comment>
<evidence type="ECO:0000256" key="3">
    <source>
        <dbReference type="PROSITE-ProRule" id="PRU00182"/>
    </source>
</evidence>
<sequence>MYNSKDYFKYIANKDNVKLKDYLKDNGISSRFYREVTRESVILVNDKVTKNNILLKKGDEILVKIPEEKLNAEAEEGPIHILYEDDDLLVVNKEPYMVTHTAKSNINNTLLNYACYYFKKQDIKRKVRFVNRLDRDTSGIVIIAKNSHAHSTISAQFEDDTVIKKYIALTKNNFKTNKVGIIELPIKRTEEGIKRTISEDGKYSKTGYEVLEENEDIAIVKLRLYTGRTHQIRVHLSHMGCSIIGDELYGEKSDIINRQALHCFYIEFDHPRSGNRLKIEAPLFDDMKKIL</sequence>
<dbReference type="RefSeq" id="WP_210062232.1">
    <property type="nucleotide sequence ID" value="NZ_JAGGLJ010000026.1"/>
</dbReference>
<protein>
    <recommendedName>
        <fullName evidence="4">Pseudouridine synthase</fullName>
        <ecNumber evidence="4">5.4.99.-</ecNumber>
    </recommendedName>
</protein>
<dbReference type="GO" id="GO:0160140">
    <property type="term" value="F:23S rRNA pseudouridine(1911/1915/1917) synthase activity"/>
    <property type="evidence" value="ECO:0007669"/>
    <property type="project" value="UniProtKB-EC"/>
</dbReference>
<evidence type="ECO:0000256" key="4">
    <source>
        <dbReference type="RuleBase" id="RU362028"/>
    </source>
</evidence>
<keyword evidence="3" id="KW-0694">RNA-binding</keyword>
<reference evidence="6 7" key="1">
    <citation type="submission" date="2021-03" db="EMBL/GenBank/DDBJ databases">
        <title>Genomic Encyclopedia of Type Strains, Phase IV (KMG-IV): sequencing the most valuable type-strain genomes for metagenomic binning, comparative biology and taxonomic classification.</title>
        <authorList>
            <person name="Goeker M."/>
        </authorList>
    </citation>
    <scope>NUCLEOTIDE SEQUENCE [LARGE SCALE GENOMIC DNA]</scope>
    <source>
        <strain evidence="6 7">DSM 27563</strain>
    </source>
</reference>
<evidence type="ECO:0000313" key="6">
    <source>
        <dbReference type="EMBL" id="MBP2026180.1"/>
    </source>
</evidence>
<dbReference type="PANTHER" id="PTHR21600:SF35">
    <property type="entry name" value="PSEUDOURIDINE SYNTHASE"/>
    <property type="match status" value="1"/>
</dbReference>
<dbReference type="EC" id="5.4.99.-" evidence="4"/>
<dbReference type="Gene3D" id="3.30.2350.10">
    <property type="entry name" value="Pseudouridine synthase"/>
    <property type="match status" value="1"/>
</dbReference>
<dbReference type="InterPro" id="IPR006145">
    <property type="entry name" value="PsdUridine_synth_RsuA/RluA"/>
</dbReference>
<comment type="similarity">
    <text evidence="2 4">Belongs to the pseudouridine synthase RluA family.</text>
</comment>
<comment type="function">
    <text evidence="4">Responsible for synthesis of pseudouridine from uracil.</text>
</comment>
<accession>A0ABS4KEK7</accession>
<comment type="caution">
    <text evidence="6">The sequence shown here is derived from an EMBL/GenBank/DDBJ whole genome shotgun (WGS) entry which is preliminary data.</text>
</comment>
<dbReference type="CDD" id="cd02869">
    <property type="entry name" value="PseudoU_synth_RluA_like"/>
    <property type="match status" value="1"/>
</dbReference>